<organism evidence="3 4">
    <name type="scientific">Micromonas commoda (strain RCC299 / NOUM17 / CCMP2709)</name>
    <name type="common">Picoplanktonic green alga</name>
    <dbReference type="NCBI Taxonomy" id="296587"/>
    <lineage>
        <taxon>Eukaryota</taxon>
        <taxon>Viridiplantae</taxon>
        <taxon>Chlorophyta</taxon>
        <taxon>Mamiellophyceae</taxon>
        <taxon>Mamiellales</taxon>
        <taxon>Mamiellaceae</taxon>
        <taxon>Micromonas</taxon>
    </lineage>
</organism>
<keyword evidence="4" id="KW-1185">Reference proteome</keyword>
<accession>C1E2X7</accession>
<feature type="compositionally biased region" description="Basic and acidic residues" evidence="1">
    <location>
        <begin position="618"/>
        <end position="631"/>
    </location>
</feature>
<dbReference type="Proteomes" id="UP000002009">
    <property type="component" value="Chromosome 3"/>
</dbReference>
<dbReference type="KEGG" id="mis:MICPUN_57401"/>
<proteinExistence type="predicted"/>
<dbReference type="PANTHER" id="PTHR12975">
    <property type="entry name" value="TRANSPORT PROTEIN TRAPP"/>
    <property type="match status" value="1"/>
</dbReference>
<gene>
    <name evidence="3" type="ORF">MICPUN_57401</name>
</gene>
<feature type="compositionally biased region" description="Basic and acidic residues" evidence="1">
    <location>
        <begin position="712"/>
        <end position="724"/>
    </location>
</feature>
<dbReference type="eggNOG" id="KOG1938">
    <property type="taxonomic scope" value="Eukaryota"/>
</dbReference>
<dbReference type="InterPro" id="IPR024420">
    <property type="entry name" value="TRAPP_III_complex_Trs85"/>
</dbReference>
<sequence>MSGIAEYRRRVQARHRPVVAVATAPEVDACLARSGLTLVDALRPWSDVRGISFSVRLNPESGYPHVLSEFGVRFHDARECARVPGHVIDAHAAASLEPWSAADAPGLARALAGVPSDVPSLIAHARGEHSRGGEDAGCTRDVDAAAAAEPTHKTFAAPWLDAYHARFDRAMQFADHEAIDHPVGVVFAVMANVPGEDPAEAYRRLAQDPASFPPCLLDAQLADPDVPTHCVLVHDASSPSAMTDADLETLRQKTQTEIGASGGTFVLPVNGAREPVVGRADAWSACLETRLAASARGIEPATVGFAARGAYLSDEDVERHRVFVAELVNLSLLPSMDRRAKALNAVIIANRKGLKNQLKSFWGRSTGAIAKPEGDDGYARDCIESQMRIAADLSMALRDYEGAAGLYRLLAADYKADKAWRRLGAAQESLGHALAMTQTMRRWNAEGPPHREARREAESALESAAGCHARAAAVGTEPGTSHTANTAQTGSSITPADRARWATKAGLAHAAFLAACGAHRECASPLMRASAEDSQNHARAALCLEGAAHAYLRAEVPMPRKAAIHMVLAGHRFNQAQLRAFAVRCYAWALTVYAHEGAPLGRLAASWSRLGSDGKALNDGRDGVRTGDRGDTGGSTNAGWSRAKEHLHFALGRQVAHAGEMTGAGRYFRELLTCAERQPAATQATYLKEYLFVCQRAMETAEGGDSPGEGDGNIRDGKIGDQKMAKPNPPVPLVDVSDVHVRFNDQRVDLGFGGDATTTPGVSEPACATWPRSRWNALEDDGLIPPKLRAVGGPTWLDKPREKGGVQRNVCALGEPIGVDVRMRNPLKVEVSLTNARLVCELEESDQGESGGVSDGVSTPAITVALSPKETKTVRLVCVTKTPGKMRIVGVAWTLANVDDGYAAFDVRAPRTRRAAQTQEWVRDVPREKRLAFTVAHAMPKIVVTIHGVPRRCPRGASVRCTLRVGNESVAGGPCARRVRVRLPGGGVCVPADEETFGELLNGGGWSASTTPSLSAHGSFADLAKLTLEPTKPGGPPRRRADVPTASSPASLDGLVYAPAAWEKIEPGEVKAADFWLHPTGACGPLDLPFVVSFEPPAPAPPLLKYRAVRLAAGTDVVPSVECSVTAHRHSGDPAGRVLKVSLVHSDVAGSNPGASGASSFAMTRVSLVRAAEGSRLRLTPLGHPVDKPRIAAPGRGWDTILAMQTDETADTGISGGEVPGSIPVAAALDFGVGDAPPSPTPHPPHVRLHRAMTPLDLAAAPPPFPGSLLGVDAIVEWLEILPPDAPAGRSPTVGACHVCNVAGALARDPVRAKALGLKAFDAPGAGGSAGAATGSTRSQPDWDVRWTLMGPAAVTLPEEPGRSVEISVTLRAHNPSPEPVRLTFRSTCGDVAGDGGGWKRAIEPTVPPPTPPSPPPVPRYPIRTMRPGRAWLWTGAVKKTVIVRSGETVDVALRAEAFARGVFVMKDYTLAWTAAAEGGGGDGGNAKIAHPPQACNAPFVVEVR</sequence>
<dbReference type="InParanoid" id="C1E2X7"/>
<evidence type="ECO:0000259" key="2">
    <source>
        <dbReference type="Pfam" id="PF24545"/>
    </source>
</evidence>
<dbReference type="InterPro" id="IPR058541">
    <property type="entry name" value="Ig_TPPC8_1st"/>
</dbReference>
<protein>
    <recommendedName>
        <fullName evidence="2">TPPC8 first Ig-like domain-containing protein</fullName>
    </recommendedName>
</protein>
<dbReference type="PANTHER" id="PTHR12975:SF6">
    <property type="entry name" value="TRAFFICKING PROTEIN PARTICLE COMPLEX SUBUNIT 8"/>
    <property type="match status" value="1"/>
</dbReference>
<dbReference type="STRING" id="296587.C1E2X7"/>
<feature type="region of interest" description="Disordered" evidence="1">
    <location>
        <begin position="701"/>
        <end position="729"/>
    </location>
</feature>
<feature type="region of interest" description="Disordered" evidence="1">
    <location>
        <begin position="1028"/>
        <end position="1047"/>
    </location>
</feature>
<dbReference type="RefSeq" id="XP_002501162.1">
    <property type="nucleotide sequence ID" value="XM_002501116.1"/>
</dbReference>
<feature type="region of interest" description="Disordered" evidence="1">
    <location>
        <begin position="618"/>
        <end position="639"/>
    </location>
</feature>
<name>C1E2X7_MICCC</name>
<dbReference type="GeneID" id="8241925"/>
<dbReference type="EMBL" id="CP001324">
    <property type="protein sequence ID" value="ACO62420.1"/>
    <property type="molecule type" value="Genomic_DNA"/>
</dbReference>
<dbReference type="FunCoup" id="C1E2X7">
    <property type="interactions" value="1801"/>
</dbReference>
<feature type="domain" description="TPPC8 first Ig-like" evidence="2">
    <location>
        <begin position="809"/>
        <end position="951"/>
    </location>
</feature>
<dbReference type="GO" id="GO:1990072">
    <property type="term" value="C:TRAPPIII protein complex"/>
    <property type="evidence" value="ECO:0007669"/>
    <property type="project" value="TreeGrafter"/>
</dbReference>
<reference evidence="3 4" key="1">
    <citation type="journal article" date="2009" name="Science">
        <title>Green evolution and dynamic adaptations revealed by genomes of the marine picoeukaryotes Micromonas.</title>
        <authorList>
            <person name="Worden A.Z."/>
            <person name="Lee J.H."/>
            <person name="Mock T."/>
            <person name="Rouze P."/>
            <person name="Simmons M.P."/>
            <person name="Aerts A.L."/>
            <person name="Allen A.E."/>
            <person name="Cuvelier M.L."/>
            <person name="Derelle E."/>
            <person name="Everett M.V."/>
            <person name="Foulon E."/>
            <person name="Grimwood J."/>
            <person name="Gundlach H."/>
            <person name="Henrissat B."/>
            <person name="Napoli C."/>
            <person name="McDonald S.M."/>
            <person name="Parker M.S."/>
            <person name="Rombauts S."/>
            <person name="Salamov A."/>
            <person name="Von Dassow P."/>
            <person name="Badger J.H."/>
            <person name="Coutinho P.M."/>
            <person name="Demir E."/>
            <person name="Dubchak I."/>
            <person name="Gentemann C."/>
            <person name="Eikrem W."/>
            <person name="Gready J.E."/>
            <person name="John U."/>
            <person name="Lanier W."/>
            <person name="Lindquist E.A."/>
            <person name="Lucas S."/>
            <person name="Mayer K.F."/>
            <person name="Moreau H."/>
            <person name="Not F."/>
            <person name="Otillar R."/>
            <person name="Panaud O."/>
            <person name="Pangilinan J."/>
            <person name="Paulsen I."/>
            <person name="Piegu B."/>
            <person name="Poliakov A."/>
            <person name="Robbens S."/>
            <person name="Schmutz J."/>
            <person name="Toulza E."/>
            <person name="Wyss T."/>
            <person name="Zelensky A."/>
            <person name="Zhou K."/>
            <person name="Armbrust E.V."/>
            <person name="Bhattacharya D."/>
            <person name="Goodenough U.W."/>
            <person name="Van de Peer Y."/>
            <person name="Grigoriev I.V."/>
        </authorList>
    </citation>
    <scope>NUCLEOTIDE SEQUENCE [LARGE SCALE GENOMIC DNA]</scope>
    <source>
        <strain evidence="4">RCC299 / NOUM17</strain>
    </source>
</reference>
<dbReference type="Pfam" id="PF12739">
    <property type="entry name" value="TRAPPC-Trs85"/>
    <property type="match status" value="1"/>
</dbReference>
<dbReference type="Pfam" id="PF24545">
    <property type="entry name" value="Ig_TPPC8_1st"/>
    <property type="match status" value="1"/>
</dbReference>
<evidence type="ECO:0000313" key="3">
    <source>
        <dbReference type="EMBL" id="ACO62420.1"/>
    </source>
</evidence>
<dbReference type="OrthoDB" id="437922at2759"/>
<evidence type="ECO:0000256" key="1">
    <source>
        <dbReference type="SAM" id="MobiDB-lite"/>
    </source>
</evidence>
<evidence type="ECO:0000313" key="4">
    <source>
        <dbReference type="Proteomes" id="UP000002009"/>
    </source>
</evidence>